<feature type="compositionally biased region" description="Low complexity" evidence="10">
    <location>
        <begin position="488"/>
        <end position="502"/>
    </location>
</feature>
<dbReference type="InterPro" id="IPR011011">
    <property type="entry name" value="Znf_FYVE_PHD"/>
</dbReference>
<sequence length="606" mass="64908">MWRNDISLFLKGTPQVIEILRYQTVTQLIQAVIYETQQLLHILPGGVSLDGSDDDVPEDHRQPSPAEPPALIHRSRETATPHQPRETLRGEKVAHTQRLWEMKPLGFREAFVVAVSANQEDFERLGLAVRQEEQDNGGNFSSALLPQYHSSFQCYTAIRIAMSGPVSLELDPLFLKGLSYLHSKSKDSAEKLKALLDESLARGSDSSYRSLQKEVEVSKVSVSKLSLSKQDSKSSGSSSNSSSGSSKSSSEKSKKDVEKRPSEKVRVDLSEVDPPKKPRLEKQENRSSPITVQTSKDLLPNISDYDETNADDFAMEMGLACVVCRQMTVTMGNQLVECQECHNLYHQECHRPQVTDKEVNDPRLVWYCARCTRQMKRMAQKPPQKPSPASASSTPVVKDTVVKKTDLKLKTDTTSTFQAFKRTEVKPPATSANPTSTNSSSPGSGLTGWAAFGAKTNPSAPATSKLSSSGPSGSSKTLTAPSGQKPVGLSGLAGAKSGLGAKVTGSSNGNGSSQATLKPPPPLNLGKQTLSRSSSGESQGKGSSSSGASSPSSSQAAAGGNGGNNGGNGNNGNGSKGTPTSQESQLHAMKRLQILKKKTAQKKLKK</sequence>
<feature type="compositionally biased region" description="Low complexity" evidence="10">
    <location>
        <begin position="463"/>
        <end position="478"/>
    </location>
</feature>
<feature type="domain" description="PHD-type" evidence="11">
    <location>
        <begin position="318"/>
        <end position="374"/>
    </location>
</feature>
<evidence type="ECO:0000256" key="1">
    <source>
        <dbReference type="ARBA" id="ARBA00004123"/>
    </source>
</evidence>
<evidence type="ECO:0000256" key="3">
    <source>
        <dbReference type="ARBA" id="ARBA00016814"/>
    </source>
</evidence>
<dbReference type="PROSITE" id="PS01359">
    <property type="entry name" value="ZF_PHD_1"/>
    <property type="match status" value="1"/>
</dbReference>
<dbReference type="InterPro" id="IPR039054">
    <property type="entry name" value="Int12_PHD"/>
</dbReference>
<dbReference type="InterPro" id="IPR019787">
    <property type="entry name" value="Znf_PHD-finger"/>
</dbReference>
<dbReference type="Pfam" id="PF00628">
    <property type="entry name" value="PHD"/>
    <property type="match status" value="1"/>
</dbReference>
<dbReference type="GO" id="GO:0032039">
    <property type="term" value="C:integrator complex"/>
    <property type="evidence" value="ECO:0007669"/>
    <property type="project" value="UniProtKB-ARBA"/>
</dbReference>
<feature type="compositionally biased region" description="Low complexity" evidence="10">
    <location>
        <begin position="533"/>
        <end position="558"/>
    </location>
</feature>
<gene>
    <name evidence="12" type="ORF">CCH79_00014012</name>
</gene>
<dbReference type="EMBL" id="NHOQ01000621">
    <property type="protein sequence ID" value="PWA29345.1"/>
    <property type="molecule type" value="Genomic_DNA"/>
</dbReference>
<dbReference type="InterPro" id="IPR001965">
    <property type="entry name" value="Znf_PHD"/>
</dbReference>
<accession>A0A315W143</accession>
<dbReference type="PROSITE" id="PS50016">
    <property type="entry name" value="ZF_PHD_2"/>
    <property type="match status" value="1"/>
</dbReference>
<feature type="compositionally biased region" description="Low complexity" evidence="10">
    <location>
        <begin position="226"/>
        <end position="248"/>
    </location>
</feature>
<evidence type="ECO:0000256" key="5">
    <source>
        <dbReference type="ARBA" id="ARBA00022771"/>
    </source>
</evidence>
<comment type="caution">
    <text evidence="12">The sequence shown here is derived from an EMBL/GenBank/DDBJ whole genome shotgun (WGS) entry which is preliminary data.</text>
</comment>
<evidence type="ECO:0000256" key="10">
    <source>
        <dbReference type="SAM" id="MobiDB-lite"/>
    </source>
</evidence>
<dbReference type="GO" id="GO:0008270">
    <property type="term" value="F:zinc ion binding"/>
    <property type="evidence" value="ECO:0007669"/>
    <property type="project" value="UniProtKB-KW"/>
</dbReference>
<comment type="subcellular location">
    <subcellularLocation>
        <location evidence="1">Nucleus</location>
    </subcellularLocation>
</comment>
<keyword evidence="7" id="KW-0539">Nucleus</keyword>
<evidence type="ECO:0000256" key="7">
    <source>
        <dbReference type="ARBA" id="ARBA00023242"/>
    </source>
</evidence>
<dbReference type="STRING" id="33528.ENSGAFP00000010475"/>
<protein>
    <recommendedName>
        <fullName evidence="3">Integrator complex subunit 12</fullName>
    </recommendedName>
</protein>
<keyword evidence="5 9" id="KW-0863">Zinc-finger</keyword>
<evidence type="ECO:0000256" key="6">
    <source>
        <dbReference type="ARBA" id="ARBA00022833"/>
    </source>
</evidence>
<dbReference type="SUPFAM" id="SSF57903">
    <property type="entry name" value="FYVE/PHD zinc finger"/>
    <property type="match status" value="1"/>
</dbReference>
<dbReference type="SMART" id="SM00249">
    <property type="entry name" value="PHD"/>
    <property type="match status" value="1"/>
</dbReference>
<feature type="compositionally biased region" description="Basic and acidic residues" evidence="10">
    <location>
        <begin position="74"/>
        <end position="92"/>
    </location>
</feature>
<evidence type="ECO:0000256" key="9">
    <source>
        <dbReference type="PROSITE-ProRule" id="PRU00146"/>
    </source>
</evidence>
<keyword evidence="6" id="KW-0862">Zinc</keyword>
<feature type="compositionally biased region" description="Low complexity" evidence="10">
    <location>
        <begin position="427"/>
        <end position="444"/>
    </location>
</feature>
<dbReference type="InterPro" id="IPR051776">
    <property type="entry name" value="Integrator_subunit_12"/>
</dbReference>
<dbReference type="PANTHER" id="PTHR13415:SF2">
    <property type="entry name" value="INTEGRATOR COMPLEX SUBUNIT 12"/>
    <property type="match status" value="1"/>
</dbReference>
<feature type="compositionally biased region" description="Polar residues" evidence="10">
    <location>
        <begin position="286"/>
        <end position="295"/>
    </location>
</feature>
<dbReference type="InterPro" id="IPR013083">
    <property type="entry name" value="Znf_RING/FYVE/PHD"/>
</dbReference>
<dbReference type="PANTHER" id="PTHR13415">
    <property type="entry name" value="NUCLEAR FACTOR-RELATED"/>
    <property type="match status" value="1"/>
</dbReference>
<keyword evidence="4" id="KW-0479">Metal-binding</keyword>
<proteinExistence type="inferred from homology"/>
<feature type="compositionally biased region" description="Polar residues" evidence="10">
    <location>
        <begin position="504"/>
        <end position="516"/>
    </location>
</feature>
<comment type="similarity">
    <text evidence="2">Belongs to the Integrator subunit 12 family.</text>
</comment>
<dbReference type="Proteomes" id="UP000250572">
    <property type="component" value="Unassembled WGS sequence"/>
</dbReference>
<feature type="region of interest" description="Disordered" evidence="10">
    <location>
        <begin position="419"/>
        <end position="606"/>
    </location>
</feature>
<dbReference type="FunFam" id="3.30.40.10:FF:000101">
    <property type="entry name" value="Integrator complex subunit 12"/>
    <property type="match status" value="1"/>
</dbReference>
<dbReference type="GO" id="GO:0034472">
    <property type="term" value="P:snRNA 3'-end processing"/>
    <property type="evidence" value="ECO:0007669"/>
    <property type="project" value="TreeGrafter"/>
</dbReference>
<feature type="region of interest" description="Disordered" evidence="10">
    <location>
        <begin position="378"/>
        <end position="397"/>
    </location>
</feature>
<evidence type="ECO:0000313" key="13">
    <source>
        <dbReference type="Proteomes" id="UP000250572"/>
    </source>
</evidence>
<keyword evidence="13" id="KW-1185">Reference proteome</keyword>
<name>A0A315W143_GAMAF</name>
<feature type="region of interest" description="Disordered" evidence="10">
    <location>
        <begin position="50"/>
        <end position="92"/>
    </location>
</feature>
<dbReference type="InterPro" id="IPR019786">
    <property type="entry name" value="Zinc_finger_PHD-type_CS"/>
</dbReference>
<organism evidence="12 13">
    <name type="scientific">Gambusia affinis</name>
    <name type="common">Western mosquitofish</name>
    <name type="synonym">Heterandria affinis</name>
    <dbReference type="NCBI Taxonomy" id="33528"/>
    <lineage>
        <taxon>Eukaryota</taxon>
        <taxon>Metazoa</taxon>
        <taxon>Chordata</taxon>
        <taxon>Craniata</taxon>
        <taxon>Vertebrata</taxon>
        <taxon>Euteleostomi</taxon>
        <taxon>Actinopterygii</taxon>
        <taxon>Neopterygii</taxon>
        <taxon>Teleostei</taxon>
        <taxon>Neoteleostei</taxon>
        <taxon>Acanthomorphata</taxon>
        <taxon>Ovalentaria</taxon>
        <taxon>Atherinomorphae</taxon>
        <taxon>Cyprinodontiformes</taxon>
        <taxon>Poeciliidae</taxon>
        <taxon>Poeciliinae</taxon>
        <taxon>Gambusia</taxon>
    </lineage>
</organism>
<evidence type="ECO:0000313" key="12">
    <source>
        <dbReference type="EMBL" id="PWA29345.1"/>
    </source>
</evidence>
<feature type="compositionally biased region" description="Basic residues" evidence="10">
    <location>
        <begin position="588"/>
        <end position="606"/>
    </location>
</feature>
<evidence type="ECO:0000259" key="11">
    <source>
        <dbReference type="PROSITE" id="PS50016"/>
    </source>
</evidence>
<dbReference type="Gene3D" id="3.30.40.10">
    <property type="entry name" value="Zinc/RING finger domain, C3HC4 (zinc finger)"/>
    <property type="match status" value="1"/>
</dbReference>
<dbReference type="CDD" id="cd15501">
    <property type="entry name" value="PHD_Int12"/>
    <property type="match status" value="1"/>
</dbReference>
<feature type="compositionally biased region" description="Gly residues" evidence="10">
    <location>
        <begin position="559"/>
        <end position="575"/>
    </location>
</feature>
<comment type="subunit">
    <text evidence="8">Component of the Integrator complex, composed of core subunits INTS1, INTS2, INTS3, INTS4, INTS5, INTS6, INTS7, INTS8, INTS9/RC74, INTS10, INTS11/CPSF3L, INTS12, INTS13, INTS14 and INTS15. The core complex associates with protein phosphatase 2A subunits PPP2CA and PPP2R1A, to form the Integrator-PP2A (INTAC) complex.</text>
</comment>
<dbReference type="GO" id="GO:0160232">
    <property type="term" value="C:INTAC complex"/>
    <property type="evidence" value="ECO:0007669"/>
    <property type="project" value="UniProtKB-ARBA"/>
</dbReference>
<evidence type="ECO:0000256" key="8">
    <source>
        <dbReference type="ARBA" id="ARBA00063548"/>
    </source>
</evidence>
<feature type="compositionally biased region" description="Low complexity" evidence="10">
    <location>
        <begin position="387"/>
        <end position="397"/>
    </location>
</feature>
<reference evidence="12 13" key="1">
    <citation type="journal article" date="2018" name="G3 (Bethesda)">
        <title>A High-Quality Reference Genome for the Invasive Mosquitofish Gambusia affinis Using a Chicago Library.</title>
        <authorList>
            <person name="Hoffberg S.L."/>
            <person name="Troendle N.J."/>
            <person name="Glenn T.C."/>
            <person name="Mahmud O."/>
            <person name="Louha S."/>
            <person name="Chalopin D."/>
            <person name="Bennetzen J.L."/>
            <person name="Mauricio R."/>
        </authorList>
    </citation>
    <scope>NUCLEOTIDE SEQUENCE [LARGE SCALE GENOMIC DNA]</scope>
    <source>
        <strain evidence="12">NE01/NJP1002.9</strain>
        <tissue evidence="12">Muscle</tissue>
    </source>
</reference>
<feature type="compositionally biased region" description="Basic and acidic residues" evidence="10">
    <location>
        <begin position="249"/>
        <end position="285"/>
    </location>
</feature>
<dbReference type="AlphaFoldDB" id="A0A315W143"/>
<feature type="region of interest" description="Disordered" evidence="10">
    <location>
        <begin position="226"/>
        <end position="295"/>
    </location>
</feature>
<evidence type="ECO:0000256" key="2">
    <source>
        <dbReference type="ARBA" id="ARBA00006009"/>
    </source>
</evidence>
<evidence type="ECO:0000256" key="4">
    <source>
        <dbReference type="ARBA" id="ARBA00022723"/>
    </source>
</evidence>
<dbReference type="GO" id="GO:0160240">
    <property type="term" value="P:RNA polymerase II transcription initiation surveillance"/>
    <property type="evidence" value="ECO:0007669"/>
    <property type="project" value="UniProtKB-ARBA"/>
</dbReference>